<gene>
    <name evidence="3" type="ORF">ILUMI_12395</name>
</gene>
<dbReference type="EMBL" id="VTPC01007667">
    <property type="protein sequence ID" value="KAF2893777.1"/>
    <property type="molecule type" value="Genomic_DNA"/>
</dbReference>
<protein>
    <recommendedName>
        <fullName evidence="2">DDE-1 domain-containing protein</fullName>
    </recommendedName>
</protein>
<name>A0A8K0CYN6_IGNLU</name>
<proteinExistence type="predicted"/>
<dbReference type="Gene3D" id="3.30.420.10">
    <property type="entry name" value="Ribonuclease H-like superfamily/Ribonuclease H"/>
    <property type="match status" value="1"/>
</dbReference>
<dbReference type="PANTHER" id="PTHR19303">
    <property type="entry name" value="TRANSPOSON"/>
    <property type="match status" value="1"/>
</dbReference>
<reference evidence="3" key="1">
    <citation type="submission" date="2019-08" db="EMBL/GenBank/DDBJ databases">
        <title>The genome of the North American firefly Photinus pyralis.</title>
        <authorList>
            <consortium name="Photinus pyralis genome working group"/>
            <person name="Fallon T.R."/>
            <person name="Sander Lower S.E."/>
            <person name="Weng J.-K."/>
        </authorList>
    </citation>
    <scope>NUCLEOTIDE SEQUENCE</scope>
    <source>
        <strain evidence="3">TRF0915ILg1</strain>
        <tissue evidence="3">Whole body</tissue>
    </source>
</reference>
<evidence type="ECO:0000256" key="1">
    <source>
        <dbReference type="SAM" id="MobiDB-lite"/>
    </source>
</evidence>
<comment type="caution">
    <text evidence="3">The sequence shown here is derived from an EMBL/GenBank/DDBJ whole genome shotgun (WGS) entry which is preliminary data.</text>
</comment>
<dbReference type="PANTHER" id="PTHR19303:SF71">
    <property type="entry name" value="ZINC FINGER PHD-TYPE DOMAIN-CONTAINING PROTEIN"/>
    <property type="match status" value="1"/>
</dbReference>
<dbReference type="GO" id="GO:0005634">
    <property type="term" value="C:nucleus"/>
    <property type="evidence" value="ECO:0007669"/>
    <property type="project" value="TreeGrafter"/>
</dbReference>
<dbReference type="AlphaFoldDB" id="A0A8K0CYN6"/>
<feature type="compositionally biased region" description="Polar residues" evidence="1">
    <location>
        <begin position="337"/>
        <end position="348"/>
    </location>
</feature>
<keyword evidence="4" id="KW-1185">Reference proteome</keyword>
<dbReference type="Pfam" id="PF03184">
    <property type="entry name" value="DDE_1"/>
    <property type="match status" value="1"/>
</dbReference>
<feature type="region of interest" description="Disordered" evidence="1">
    <location>
        <begin position="330"/>
        <end position="363"/>
    </location>
</feature>
<organism evidence="3 4">
    <name type="scientific">Ignelater luminosus</name>
    <name type="common">Cucubano</name>
    <name type="synonym">Pyrophorus luminosus</name>
    <dbReference type="NCBI Taxonomy" id="2038154"/>
    <lineage>
        <taxon>Eukaryota</taxon>
        <taxon>Metazoa</taxon>
        <taxon>Ecdysozoa</taxon>
        <taxon>Arthropoda</taxon>
        <taxon>Hexapoda</taxon>
        <taxon>Insecta</taxon>
        <taxon>Pterygota</taxon>
        <taxon>Neoptera</taxon>
        <taxon>Endopterygota</taxon>
        <taxon>Coleoptera</taxon>
        <taxon>Polyphaga</taxon>
        <taxon>Elateriformia</taxon>
        <taxon>Elateroidea</taxon>
        <taxon>Elateridae</taxon>
        <taxon>Agrypninae</taxon>
        <taxon>Pyrophorini</taxon>
        <taxon>Ignelater</taxon>
    </lineage>
</organism>
<evidence type="ECO:0000259" key="2">
    <source>
        <dbReference type="Pfam" id="PF03184"/>
    </source>
</evidence>
<dbReference type="GO" id="GO:0003677">
    <property type="term" value="F:DNA binding"/>
    <property type="evidence" value="ECO:0007669"/>
    <property type="project" value="TreeGrafter"/>
</dbReference>
<feature type="domain" description="DDE-1" evidence="2">
    <location>
        <begin position="152"/>
        <end position="258"/>
    </location>
</feature>
<evidence type="ECO:0000313" key="3">
    <source>
        <dbReference type="EMBL" id="KAF2893777.1"/>
    </source>
</evidence>
<dbReference type="InterPro" id="IPR036397">
    <property type="entry name" value="RNaseH_sf"/>
</dbReference>
<evidence type="ECO:0000313" key="4">
    <source>
        <dbReference type="Proteomes" id="UP000801492"/>
    </source>
</evidence>
<dbReference type="Proteomes" id="UP000801492">
    <property type="component" value="Unassembled WGS sequence"/>
</dbReference>
<dbReference type="OrthoDB" id="4327074at2759"/>
<accession>A0A8K0CYN6</accession>
<dbReference type="InterPro" id="IPR050863">
    <property type="entry name" value="CenT-Element_Derived"/>
</dbReference>
<dbReference type="InterPro" id="IPR004875">
    <property type="entry name" value="DDE_SF_endonuclease_dom"/>
</dbReference>
<sequence length="363" mass="40988">MPRTRKLINRMMGNTPEDVMKEAVSKIHNDGYAFELAEKNKLKVPNSWKVNKIADEDWLKEFRKRWPQISIRKLEATVWPGLPALIEQQSRNETGLTTVLSQKGMKQVGQVTSGESGILITVCRFINAIGNTVPPFMIFPRVNFKPHMLNGSPAGTAGAATKSGWINGHIFLDVLKHFTNHVKCSKDNPVILFMDNHESHVQLEAITFAKDNGIILITFPPHTSSRLQPLDRTVYNSLKSNYNIVCNDWMLSNPGRTISIYDVARLSGQAYVKTVTPNNIINGFRWPLNRNIFSDDDFLSSYISDRNERDVSTINYENQTVESANNCTVQGLREKTSQPSTSKESFVSNEADPPLDNFKELTD</sequence>